<dbReference type="STRING" id="33978.A6M13_03875"/>
<dbReference type="InterPro" id="IPR013815">
    <property type="entry name" value="ATP_grasp_subdomain_1"/>
</dbReference>
<protein>
    <recommendedName>
        <fullName evidence="1">DUF6815 domain-containing protein</fullName>
    </recommendedName>
</protein>
<comment type="caution">
    <text evidence="2">The sequence shown here is derived from an EMBL/GenBank/DDBJ whole genome shotgun (WGS) entry which is preliminary data.</text>
</comment>
<gene>
    <name evidence="2" type="ORF">A6M13_03875</name>
</gene>
<dbReference type="SUPFAM" id="SSF56059">
    <property type="entry name" value="Glutathione synthetase ATP-binding domain-like"/>
    <property type="match status" value="1"/>
</dbReference>
<dbReference type="OrthoDB" id="1404368at2"/>
<keyword evidence="3" id="KW-1185">Reference proteome</keyword>
<reference evidence="2 3" key="1">
    <citation type="submission" date="2016-07" db="EMBL/GenBank/DDBJ databases">
        <title>Caryophanon tenue genome sequencing.</title>
        <authorList>
            <person name="Verma A."/>
            <person name="Pal Y."/>
            <person name="Krishnamurthi S."/>
        </authorList>
    </citation>
    <scope>NUCLEOTIDE SEQUENCE [LARGE SCALE GENOMIC DNA]</scope>
    <source>
        <strain evidence="2 3">DSM 14152</strain>
    </source>
</reference>
<dbReference type="InterPro" id="IPR049212">
    <property type="entry name" value="DUF6815"/>
</dbReference>
<accession>A0A1C0YC58</accession>
<dbReference type="Pfam" id="PF20668">
    <property type="entry name" value="DUF6815"/>
    <property type="match status" value="1"/>
</dbReference>
<dbReference type="Proteomes" id="UP000093199">
    <property type="component" value="Unassembled WGS sequence"/>
</dbReference>
<proteinExistence type="predicted"/>
<dbReference type="RefSeq" id="WP_066546069.1">
    <property type="nucleotide sequence ID" value="NZ_MASJ01000023.1"/>
</dbReference>
<evidence type="ECO:0000259" key="1">
    <source>
        <dbReference type="Pfam" id="PF20668"/>
    </source>
</evidence>
<dbReference type="GO" id="GO:0005524">
    <property type="term" value="F:ATP binding"/>
    <property type="evidence" value="ECO:0007669"/>
    <property type="project" value="InterPro"/>
</dbReference>
<dbReference type="NCBIfam" id="NF033816">
    <property type="entry name" value="Cj0069_fam"/>
    <property type="match status" value="1"/>
</dbReference>
<dbReference type="EMBL" id="MASJ01000023">
    <property type="protein sequence ID" value="OCS84725.1"/>
    <property type="molecule type" value="Genomic_DNA"/>
</dbReference>
<name>A0A1C0YC58_9BACL</name>
<dbReference type="Gene3D" id="3.30.470.20">
    <property type="entry name" value="ATP-grasp fold, B domain"/>
    <property type="match status" value="1"/>
</dbReference>
<dbReference type="Gene3D" id="3.30.1490.20">
    <property type="entry name" value="ATP-grasp fold, A domain"/>
    <property type="match status" value="1"/>
</dbReference>
<dbReference type="AlphaFoldDB" id="A0A1C0YC58"/>
<dbReference type="Gene3D" id="3.40.50.20">
    <property type="match status" value="1"/>
</dbReference>
<sequence>MKKVIFFEVRGGSDKGPDGFRPDTRPMIDALQKRGQAAEVLFFDEAFIDEIYAYTVAHAVAYVSRINPGNLQNEALYMAMLEKLSEQGIVGLSHPRTMKTYGDKEALVTLRHTPLVPTDTFLYTDAESFTHFLPTTLAVQDRVVKKNRGSTGEGVWRIQLEDTSLRQQTLIPLHARIHCTEAKDNQTTTMTLQAFIEQCTEQLYIQEASLIDMPYLPRVTEGELRVIMLNDKPLQIVKKEPAVQDAFSTTLFSGARYTYHEPNAYPALIQHLLDALPTMRTLLGYTLPFLWTADFILHTTPQQQTTYILSELNCSCVGFTSHLELAQPIAEAIIETISVRV</sequence>
<feature type="domain" description="DUF6815" evidence="1">
    <location>
        <begin position="221"/>
        <end position="318"/>
    </location>
</feature>
<organism evidence="2 3">
    <name type="scientific">Caryophanon tenue</name>
    <dbReference type="NCBI Taxonomy" id="33978"/>
    <lineage>
        <taxon>Bacteria</taxon>
        <taxon>Bacillati</taxon>
        <taxon>Bacillota</taxon>
        <taxon>Bacilli</taxon>
        <taxon>Bacillales</taxon>
        <taxon>Caryophanaceae</taxon>
        <taxon>Caryophanon</taxon>
    </lineage>
</organism>
<evidence type="ECO:0000313" key="3">
    <source>
        <dbReference type="Proteomes" id="UP000093199"/>
    </source>
</evidence>
<evidence type="ECO:0000313" key="2">
    <source>
        <dbReference type="EMBL" id="OCS84725.1"/>
    </source>
</evidence>